<accession>A0A819RC15</accession>
<protein>
    <submittedName>
        <fullName evidence="9">Uncharacterized protein</fullName>
    </submittedName>
</protein>
<dbReference type="EMBL" id="CAJOBF010002556">
    <property type="protein sequence ID" value="CAF4042088.1"/>
    <property type="molecule type" value="Genomic_DNA"/>
</dbReference>
<evidence type="ECO:0000313" key="2">
    <source>
        <dbReference type="EMBL" id="CAF2137190.1"/>
    </source>
</evidence>
<dbReference type="EMBL" id="CAJNRG010012069">
    <property type="protein sequence ID" value="CAF2137190.1"/>
    <property type="molecule type" value="Genomic_DNA"/>
</dbReference>
<evidence type="ECO:0000313" key="5">
    <source>
        <dbReference type="EMBL" id="CAF3782496.1"/>
    </source>
</evidence>
<dbReference type="Proteomes" id="UP000663824">
    <property type="component" value="Unassembled WGS sequence"/>
</dbReference>
<dbReference type="Proteomes" id="UP000663856">
    <property type="component" value="Unassembled WGS sequence"/>
</dbReference>
<proteinExistence type="predicted"/>
<evidence type="ECO:0000313" key="10">
    <source>
        <dbReference type="Proteomes" id="UP000663842"/>
    </source>
</evidence>
<sequence length="84" mass="9382">MNNINALIMQLSNAPRHSSLPFSSLLEDISDEENEEKEDEIFISSLSRRYDTNTSINSITSGSTSYSSYSLSLIQTSPDQEHPP</sequence>
<organism evidence="9 10">
    <name type="scientific">Rotaria magnacalcarata</name>
    <dbReference type="NCBI Taxonomy" id="392030"/>
    <lineage>
        <taxon>Eukaryota</taxon>
        <taxon>Metazoa</taxon>
        <taxon>Spiralia</taxon>
        <taxon>Gnathifera</taxon>
        <taxon>Rotifera</taxon>
        <taxon>Eurotatoria</taxon>
        <taxon>Bdelloidea</taxon>
        <taxon>Philodinida</taxon>
        <taxon>Philodinidae</taxon>
        <taxon>Rotaria</taxon>
    </lineage>
</organism>
<dbReference type="AlphaFoldDB" id="A0A819RC15"/>
<evidence type="ECO:0000313" key="6">
    <source>
        <dbReference type="EMBL" id="CAF3827944.1"/>
    </source>
</evidence>
<keyword evidence="11" id="KW-1185">Reference proteome</keyword>
<gene>
    <name evidence="5" type="ORF">BYL167_LOCUS2012</name>
    <name evidence="1" type="ORF">CJN711_LOCUS7880</name>
    <name evidence="7" type="ORF">GIL414_LOCUS3704</name>
    <name evidence="3" type="ORF">MBJ925_LOCUS31304</name>
    <name evidence="8" type="ORF">OVN521_LOCUS10184</name>
    <name evidence="6" type="ORF">SMN809_LOCUS2686</name>
    <name evidence="9" type="ORF">UXM345_LOCUS18662</name>
    <name evidence="4" type="ORF">WKI299_LOCUS32908</name>
    <name evidence="2" type="ORF">XDN619_LOCUS26046</name>
</gene>
<dbReference type="Proteomes" id="UP000681967">
    <property type="component" value="Unassembled WGS sequence"/>
</dbReference>
<dbReference type="EMBL" id="CAJNRE010017154">
    <property type="protein sequence ID" value="CAF2151527.1"/>
    <property type="molecule type" value="Genomic_DNA"/>
</dbReference>
<evidence type="ECO:0000313" key="8">
    <source>
        <dbReference type="EMBL" id="CAF3913691.1"/>
    </source>
</evidence>
<dbReference type="Proteomes" id="UP000663842">
    <property type="component" value="Unassembled WGS sequence"/>
</dbReference>
<dbReference type="EMBL" id="CAJOBI010000507">
    <property type="protein sequence ID" value="CAF3827944.1"/>
    <property type="molecule type" value="Genomic_DNA"/>
</dbReference>
<evidence type="ECO:0000313" key="1">
    <source>
        <dbReference type="EMBL" id="CAF1116832.1"/>
    </source>
</evidence>
<dbReference type="Proteomes" id="UP000681720">
    <property type="component" value="Unassembled WGS sequence"/>
</dbReference>
<dbReference type="EMBL" id="CAJNOV010002806">
    <property type="protein sequence ID" value="CAF1116832.1"/>
    <property type="molecule type" value="Genomic_DNA"/>
</dbReference>
<dbReference type="EMBL" id="CAJOBG010001285">
    <property type="protein sequence ID" value="CAF3913691.1"/>
    <property type="molecule type" value="Genomic_DNA"/>
</dbReference>
<dbReference type="Proteomes" id="UP000663855">
    <property type="component" value="Unassembled WGS sequence"/>
</dbReference>
<evidence type="ECO:0000313" key="11">
    <source>
        <dbReference type="Proteomes" id="UP000663866"/>
    </source>
</evidence>
<dbReference type="Proteomes" id="UP000676336">
    <property type="component" value="Unassembled WGS sequence"/>
</dbReference>
<dbReference type="EMBL" id="CAJOBH010000332">
    <property type="protein sequence ID" value="CAF3782496.1"/>
    <property type="molecule type" value="Genomic_DNA"/>
</dbReference>
<dbReference type="Proteomes" id="UP000663866">
    <property type="component" value="Unassembled WGS sequence"/>
</dbReference>
<comment type="caution">
    <text evidence="9">The sequence shown here is derived from an EMBL/GenBank/DDBJ whole genome shotgun (WGS) entry which is preliminary data.</text>
</comment>
<evidence type="ECO:0000313" key="3">
    <source>
        <dbReference type="EMBL" id="CAF2151527.1"/>
    </source>
</evidence>
<evidence type="ECO:0000313" key="4">
    <source>
        <dbReference type="EMBL" id="CAF2170255.1"/>
    </source>
</evidence>
<reference evidence="9" key="1">
    <citation type="submission" date="2021-02" db="EMBL/GenBank/DDBJ databases">
        <authorList>
            <person name="Nowell W R."/>
        </authorList>
    </citation>
    <scope>NUCLEOTIDE SEQUENCE</scope>
</reference>
<dbReference type="EMBL" id="CAJOBJ010000833">
    <property type="protein sequence ID" value="CAF3846422.1"/>
    <property type="molecule type" value="Genomic_DNA"/>
</dbReference>
<dbReference type="EMBL" id="CAJNRF010015284">
    <property type="protein sequence ID" value="CAF2170255.1"/>
    <property type="molecule type" value="Genomic_DNA"/>
</dbReference>
<dbReference type="Proteomes" id="UP000663887">
    <property type="component" value="Unassembled WGS sequence"/>
</dbReference>
<evidence type="ECO:0000313" key="7">
    <source>
        <dbReference type="EMBL" id="CAF3846422.1"/>
    </source>
</evidence>
<evidence type="ECO:0000313" key="9">
    <source>
        <dbReference type="EMBL" id="CAF4042088.1"/>
    </source>
</evidence>
<name>A0A819RC15_9BILA</name>